<comment type="caution">
    <text evidence="1">The sequence shown here is derived from an EMBL/GenBank/DDBJ whole genome shotgun (WGS) entry which is preliminary data.</text>
</comment>
<accession>A0ABW3E561</accession>
<feature type="non-terminal residue" evidence="1">
    <location>
        <position position="1"/>
    </location>
</feature>
<evidence type="ECO:0000313" key="1">
    <source>
        <dbReference type="EMBL" id="MFD0891300.1"/>
    </source>
</evidence>
<organism evidence="1 2">
    <name type="scientific">Streptosporangium algeriense</name>
    <dbReference type="NCBI Taxonomy" id="1682748"/>
    <lineage>
        <taxon>Bacteria</taxon>
        <taxon>Bacillati</taxon>
        <taxon>Actinomycetota</taxon>
        <taxon>Actinomycetes</taxon>
        <taxon>Streptosporangiales</taxon>
        <taxon>Streptosporangiaceae</taxon>
        <taxon>Streptosporangium</taxon>
    </lineage>
</organism>
<proteinExistence type="predicted"/>
<reference evidence="2" key="1">
    <citation type="journal article" date="2019" name="Int. J. Syst. Evol. Microbiol.">
        <title>The Global Catalogue of Microorganisms (GCM) 10K type strain sequencing project: providing services to taxonomists for standard genome sequencing and annotation.</title>
        <authorList>
            <consortium name="The Broad Institute Genomics Platform"/>
            <consortium name="The Broad Institute Genome Sequencing Center for Infectious Disease"/>
            <person name="Wu L."/>
            <person name="Ma J."/>
        </authorList>
    </citation>
    <scope>NUCLEOTIDE SEQUENCE [LARGE SCALE GENOMIC DNA]</scope>
    <source>
        <strain evidence="2">CCUG 62974</strain>
    </source>
</reference>
<dbReference type="Proteomes" id="UP001597024">
    <property type="component" value="Unassembled WGS sequence"/>
</dbReference>
<name>A0ABW3E561_9ACTN</name>
<keyword evidence="2" id="KW-1185">Reference proteome</keyword>
<protein>
    <recommendedName>
        <fullName evidence="3">SAM-dependent methyltransferase</fullName>
    </recommendedName>
</protein>
<dbReference type="EMBL" id="JBHTHX010003059">
    <property type="protein sequence ID" value="MFD0891300.1"/>
    <property type="molecule type" value="Genomic_DNA"/>
</dbReference>
<gene>
    <name evidence="1" type="ORF">ACFQ08_42700</name>
</gene>
<sequence length="158" mass="17745">RWCAPGDGPLVEVGACQGELTRRLVDKGYTVQATEPNASFLARLGERDLGAELSAESLEELAAGRSRPAAAYLLIEMLYYDQDLTLLDALPTDRILLTLETERLNDMVWPWLREQSAWRVAERVELAPPTLEFVCDDLAYLRKRGSRGLVLTRNGQVR</sequence>
<evidence type="ECO:0000313" key="2">
    <source>
        <dbReference type="Proteomes" id="UP001597024"/>
    </source>
</evidence>
<evidence type="ECO:0008006" key="3">
    <source>
        <dbReference type="Google" id="ProtNLM"/>
    </source>
</evidence>